<evidence type="ECO:0000256" key="2">
    <source>
        <dbReference type="SAM" id="SignalP"/>
    </source>
</evidence>
<dbReference type="AlphaFoldDB" id="A0A9X7W4W2"/>
<reference evidence="3 4" key="1">
    <citation type="submission" date="2021-02" db="EMBL/GenBank/DDBJ databases">
        <title>Alicyclobacillus curvatus sp. nov. and Alicyclobacillus mengziensis sp. nov., two acidophilic bacteria isolated from acid mine drainage.</title>
        <authorList>
            <person name="Huang Y."/>
        </authorList>
    </citation>
    <scope>NUCLEOTIDE SEQUENCE [LARGE SCALE GENOMIC DNA]</scope>
    <source>
        <strain evidence="3 4">S30H14</strain>
        <plasmid evidence="3 4">unnamed</plasmid>
    </source>
</reference>
<dbReference type="RefSeq" id="WP_206659409.1">
    <property type="nucleotide sequence ID" value="NZ_CP071183.1"/>
</dbReference>
<keyword evidence="1" id="KW-1133">Transmembrane helix</keyword>
<feature type="chain" id="PRO_5040922229" description="TrbC/VIRB2 family protein" evidence="2">
    <location>
        <begin position="31"/>
        <end position="115"/>
    </location>
</feature>
<evidence type="ECO:0008006" key="5">
    <source>
        <dbReference type="Google" id="ProtNLM"/>
    </source>
</evidence>
<keyword evidence="1" id="KW-0812">Transmembrane</keyword>
<feature type="signal peptide" evidence="2">
    <location>
        <begin position="1"/>
        <end position="30"/>
    </location>
</feature>
<accession>A0A9X7W4W2</accession>
<organism evidence="3 4">
    <name type="scientific">Alicyclobacillus mengziensis</name>
    <dbReference type="NCBI Taxonomy" id="2931921"/>
    <lineage>
        <taxon>Bacteria</taxon>
        <taxon>Bacillati</taxon>
        <taxon>Bacillota</taxon>
        <taxon>Bacilli</taxon>
        <taxon>Bacillales</taxon>
        <taxon>Alicyclobacillaceae</taxon>
        <taxon>Alicyclobacillus</taxon>
    </lineage>
</organism>
<dbReference type="Proteomes" id="UP000663505">
    <property type="component" value="Plasmid unnamed"/>
</dbReference>
<feature type="transmembrane region" description="Helical" evidence="1">
    <location>
        <begin position="54"/>
        <end position="76"/>
    </location>
</feature>
<geneLocation type="plasmid" evidence="3 4">
    <name>unnamed</name>
</geneLocation>
<feature type="transmembrane region" description="Helical" evidence="1">
    <location>
        <begin position="88"/>
        <end position="113"/>
    </location>
</feature>
<keyword evidence="2" id="KW-0732">Signal</keyword>
<keyword evidence="1" id="KW-0472">Membrane</keyword>
<keyword evidence="4" id="KW-1185">Reference proteome</keyword>
<evidence type="ECO:0000256" key="1">
    <source>
        <dbReference type="SAM" id="Phobius"/>
    </source>
</evidence>
<dbReference type="EMBL" id="CP071183">
    <property type="protein sequence ID" value="QSO50108.1"/>
    <property type="molecule type" value="Genomic_DNA"/>
</dbReference>
<gene>
    <name evidence="3" type="ORF">JZ786_24645</name>
</gene>
<proteinExistence type="predicted"/>
<sequence>MKLFQGIKKLAQTVATVVLMVAISSQTAFAAPPANGTQFITDAKNLFQSVMNDIYILLVPAAGITFAIIFAMIHFASDDQVAAKRHAWMRRAAIGIVFAYAASAIVNVVGAAFGA</sequence>
<keyword evidence="3" id="KW-0614">Plasmid</keyword>
<evidence type="ECO:0000313" key="4">
    <source>
        <dbReference type="Proteomes" id="UP000663505"/>
    </source>
</evidence>
<protein>
    <recommendedName>
        <fullName evidence="5">TrbC/VIRB2 family protein</fullName>
    </recommendedName>
</protein>
<name>A0A9X7W4W2_9BACL</name>
<evidence type="ECO:0000313" key="3">
    <source>
        <dbReference type="EMBL" id="QSO50108.1"/>
    </source>
</evidence>
<dbReference type="KEGG" id="afx:JZ786_24645"/>